<dbReference type="AlphaFoldDB" id="A0AAQ3MSM3"/>
<feature type="compositionally biased region" description="Acidic residues" evidence="1">
    <location>
        <begin position="300"/>
        <end position="309"/>
    </location>
</feature>
<accession>A0AAQ3MSM3</accession>
<dbReference type="EMBL" id="CP144692">
    <property type="protein sequence ID" value="WVY95879.1"/>
    <property type="molecule type" value="Genomic_DNA"/>
</dbReference>
<feature type="compositionally biased region" description="Basic and acidic residues" evidence="1">
    <location>
        <begin position="286"/>
        <end position="299"/>
    </location>
</feature>
<evidence type="ECO:0000256" key="1">
    <source>
        <dbReference type="SAM" id="MobiDB-lite"/>
    </source>
</evidence>
<dbReference type="Pfam" id="PF26130">
    <property type="entry name" value="PB1-like"/>
    <property type="match status" value="1"/>
</dbReference>
<dbReference type="Proteomes" id="UP001374535">
    <property type="component" value="Chromosome 9"/>
</dbReference>
<feature type="domain" description="PB1-like" evidence="2">
    <location>
        <begin position="98"/>
        <end position="190"/>
    </location>
</feature>
<proteinExistence type="predicted"/>
<gene>
    <name evidence="3" type="ORF">V8G54_028030</name>
</gene>
<protein>
    <recommendedName>
        <fullName evidence="2">PB1-like domain-containing protein</fullName>
    </recommendedName>
</protein>
<feature type="region of interest" description="Disordered" evidence="1">
    <location>
        <begin position="279"/>
        <end position="309"/>
    </location>
</feature>
<evidence type="ECO:0000313" key="4">
    <source>
        <dbReference type="Proteomes" id="UP001374535"/>
    </source>
</evidence>
<keyword evidence="4" id="KW-1185">Reference proteome</keyword>
<dbReference type="PANTHER" id="PTHR31973">
    <property type="entry name" value="POLYPROTEIN, PUTATIVE-RELATED"/>
    <property type="match status" value="1"/>
</dbReference>
<dbReference type="InterPro" id="IPR058594">
    <property type="entry name" value="PB1-like_dom_pln"/>
</dbReference>
<evidence type="ECO:0000313" key="3">
    <source>
        <dbReference type="EMBL" id="WVY95879.1"/>
    </source>
</evidence>
<evidence type="ECO:0000259" key="2">
    <source>
        <dbReference type="Pfam" id="PF26130"/>
    </source>
</evidence>
<feature type="region of interest" description="Disordered" evidence="1">
    <location>
        <begin position="336"/>
        <end position="366"/>
    </location>
</feature>
<name>A0AAQ3MSM3_VIGMU</name>
<sequence length="603" mass="68130">MQRALKGQGCLPLEAELVLVSFELPVVSSSSLRMTPFLQMCNYRVKCHVLADVESFVALKEICEIGKNTSEVLFESKSFIFGKIKFTSFCRLAFGMSEERFNVAVHRNGTLVNDIPFQYVGGEMTYWSVDLDKWSYFEVVDVIKELRYIKVTNIFYCVENILHKLVDDRGAMNMVNVAKYFGEVHLFVVHGVDDEPEVVENEVIEQVLLLCHGSLNSGEDSHVGGDGDEVEVQGLNEVEGLDDEVEVRGLDDEVQGEEEEEVEVEDEQQEEVYVEDFTSNVSDDVGEVHGDEGQGHEEQRDVDEGEGDEGLMDVDINVYEVLLNNIEGVVSVELNENEESGNSDFLATQEESGSEDAGDERQSSSPFGTFVMQKSILNTSGKNYAVHGGRNLNFIKNDNKRVRVRCMGVQKSCPWMAYCGYLEGCRTWQMRKILDNHTCSRQFNIKMMNAKWLSETLGNSLHENPNLKINEIHSKALRKCNTDVTISKARRAKIIASCKVEGSFKNRFKRIYDYAHELLRCNPGSTVKVKVDSDNGETTFQRFYVCLKAYKVSFVSCRPFIGLDGCFLKGKYKGELLTTIGRNPNDQMLPLAYAIMEVENKDS</sequence>
<dbReference type="PANTHER" id="PTHR31973:SF187">
    <property type="entry name" value="MUTATOR TRANSPOSASE MUDRA PROTEIN"/>
    <property type="match status" value="1"/>
</dbReference>
<organism evidence="3 4">
    <name type="scientific">Vigna mungo</name>
    <name type="common">Black gram</name>
    <name type="synonym">Phaseolus mungo</name>
    <dbReference type="NCBI Taxonomy" id="3915"/>
    <lineage>
        <taxon>Eukaryota</taxon>
        <taxon>Viridiplantae</taxon>
        <taxon>Streptophyta</taxon>
        <taxon>Embryophyta</taxon>
        <taxon>Tracheophyta</taxon>
        <taxon>Spermatophyta</taxon>
        <taxon>Magnoliopsida</taxon>
        <taxon>eudicotyledons</taxon>
        <taxon>Gunneridae</taxon>
        <taxon>Pentapetalae</taxon>
        <taxon>rosids</taxon>
        <taxon>fabids</taxon>
        <taxon>Fabales</taxon>
        <taxon>Fabaceae</taxon>
        <taxon>Papilionoideae</taxon>
        <taxon>50 kb inversion clade</taxon>
        <taxon>NPAAA clade</taxon>
        <taxon>indigoferoid/millettioid clade</taxon>
        <taxon>Phaseoleae</taxon>
        <taxon>Vigna</taxon>
    </lineage>
</organism>
<reference evidence="3 4" key="1">
    <citation type="journal article" date="2023" name="Life. Sci Alliance">
        <title>Evolutionary insights into 3D genome organization and epigenetic landscape of Vigna mungo.</title>
        <authorList>
            <person name="Junaid A."/>
            <person name="Singh B."/>
            <person name="Bhatia S."/>
        </authorList>
    </citation>
    <scope>NUCLEOTIDE SEQUENCE [LARGE SCALE GENOMIC DNA]</scope>
    <source>
        <strain evidence="3">Urdbean</strain>
    </source>
</reference>